<feature type="region of interest" description="Disordered" evidence="1">
    <location>
        <begin position="1"/>
        <end position="22"/>
    </location>
</feature>
<reference evidence="2 3" key="1">
    <citation type="journal article" date="2013" name="Genome Biol.">
        <title>Genome of Acanthamoeba castellanii highlights extensive lateral gene transfer and early evolution of tyrosine kinase signaling.</title>
        <authorList>
            <person name="Clarke M."/>
            <person name="Lohan A.J."/>
            <person name="Liu B."/>
            <person name="Lagkouvardos I."/>
            <person name="Roy S."/>
            <person name="Zafar N."/>
            <person name="Bertelli C."/>
            <person name="Schilde C."/>
            <person name="Kianianmomeni A."/>
            <person name="Burglin T.R."/>
            <person name="Frech C."/>
            <person name="Turcotte B."/>
            <person name="Kopec K.O."/>
            <person name="Synnott J.M."/>
            <person name="Choo C."/>
            <person name="Paponov I."/>
            <person name="Finkler A."/>
            <person name="Soon Heng Tan C."/>
            <person name="Hutchins A.P."/>
            <person name="Weinmeier T."/>
            <person name="Rattei T."/>
            <person name="Chu J.S."/>
            <person name="Gimenez G."/>
            <person name="Irimia M."/>
            <person name="Rigden D.J."/>
            <person name="Fitzpatrick D.A."/>
            <person name="Lorenzo-Morales J."/>
            <person name="Bateman A."/>
            <person name="Chiu C.H."/>
            <person name="Tang P."/>
            <person name="Hegemann P."/>
            <person name="Fromm H."/>
            <person name="Raoult D."/>
            <person name="Greub G."/>
            <person name="Miranda-Saavedra D."/>
            <person name="Chen N."/>
            <person name="Nash P."/>
            <person name="Ginger M.L."/>
            <person name="Horn M."/>
            <person name="Schaap P."/>
            <person name="Caler L."/>
            <person name="Loftus B."/>
        </authorList>
    </citation>
    <scope>NUCLEOTIDE SEQUENCE [LARGE SCALE GENOMIC DNA]</scope>
    <source>
        <strain evidence="2 3">Neff</strain>
    </source>
</reference>
<evidence type="ECO:0000313" key="2">
    <source>
        <dbReference type="EMBL" id="ELR18949.1"/>
    </source>
</evidence>
<dbReference type="EMBL" id="KB007939">
    <property type="protein sequence ID" value="ELR18949.1"/>
    <property type="molecule type" value="Genomic_DNA"/>
</dbReference>
<evidence type="ECO:0000256" key="1">
    <source>
        <dbReference type="SAM" id="MobiDB-lite"/>
    </source>
</evidence>
<keyword evidence="3" id="KW-1185">Reference proteome</keyword>
<gene>
    <name evidence="2" type="ORF">ACA1_233470</name>
</gene>
<dbReference type="GeneID" id="14919718"/>
<organism evidence="2 3">
    <name type="scientific">Acanthamoeba castellanii (strain ATCC 30010 / Neff)</name>
    <dbReference type="NCBI Taxonomy" id="1257118"/>
    <lineage>
        <taxon>Eukaryota</taxon>
        <taxon>Amoebozoa</taxon>
        <taxon>Discosea</taxon>
        <taxon>Longamoebia</taxon>
        <taxon>Centramoebida</taxon>
        <taxon>Acanthamoebidae</taxon>
        <taxon>Acanthamoeba</taxon>
    </lineage>
</organism>
<dbReference type="RefSeq" id="XP_004341013.1">
    <property type="nucleotide sequence ID" value="XM_004340965.1"/>
</dbReference>
<dbReference type="VEuPathDB" id="AmoebaDB:ACA1_233470"/>
<name>L8H0A4_ACACF</name>
<accession>L8H0A4</accession>
<protein>
    <submittedName>
        <fullName evidence="2">Uncharacterized protein</fullName>
    </submittedName>
</protein>
<dbReference type="KEGG" id="acan:ACA1_233470"/>
<dbReference type="Proteomes" id="UP000011083">
    <property type="component" value="Unassembled WGS sequence"/>
</dbReference>
<proteinExistence type="predicted"/>
<evidence type="ECO:0000313" key="3">
    <source>
        <dbReference type="Proteomes" id="UP000011083"/>
    </source>
</evidence>
<dbReference type="AlphaFoldDB" id="L8H0A4"/>
<sequence>MYHAPTRYNPPNPGARALARRGTQKRDRELTFLRELLPLVQWIYVRLADRSEHPSAFYLPDPSLKKLLEQTQRTKPTTPRDVVRAELTKFFRSIRFTEVVWSDVAMPAHRQNVWVDPEGIFTRLLPLALPEAIKHAISELHEIRTTIAAPPPILALAWFFYYEAGAKEERYGTKPQWRAHVWHAALQLFRSDTMETAKAFLCNLAGKRSVSAAVVLRRRQVDAEDCEKLAGLLIHLGNAALWMDRDFETSDALFQLAYKITGWPHIAGNVCMRMWYALTIPRKGPQLLHSAVRGLYAALMAHLRAEPSSRGYRPPHRDQLAALAAVLPEGHAWKLAEAANLLSMGLRMLARSVPSHLEAAIEWLDRSLLFTRDLPEHVVMEAHIRSNYARALIVAGREDLAWIHAAEATRLIGTVPPRGTHFLQETIFHIRFTDILVTPLEQFDGSDGQRLLDTMCRNALAPVKEIYGESAPVVEQFHQQLIGLSAALLARQPYAPPGF</sequence>